<protein>
    <submittedName>
        <fullName evidence="2">Uncharacterized protein</fullName>
    </submittedName>
</protein>
<proteinExistence type="predicted"/>
<dbReference type="GO" id="GO:0009976">
    <property type="term" value="F:tocopherol cyclase activity"/>
    <property type="evidence" value="ECO:0007669"/>
    <property type="project" value="InterPro"/>
</dbReference>
<organism evidence="2 3">
    <name type="scientific">Elsinoe australis</name>
    <dbReference type="NCBI Taxonomy" id="40998"/>
    <lineage>
        <taxon>Eukaryota</taxon>
        <taxon>Fungi</taxon>
        <taxon>Dikarya</taxon>
        <taxon>Ascomycota</taxon>
        <taxon>Pezizomycotina</taxon>
        <taxon>Dothideomycetes</taxon>
        <taxon>Dothideomycetidae</taxon>
        <taxon>Myriangiales</taxon>
        <taxon>Elsinoaceae</taxon>
        <taxon>Elsinoe</taxon>
    </lineage>
</organism>
<dbReference type="AlphaFoldDB" id="A0A2P8A4B4"/>
<accession>A0A2P8A4B4</accession>
<evidence type="ECO:0000256" key="1">
    <source>
        <dbReference type="SAM" id="MobiDB-lite"/>
    </source>
</evidence>
<name>A0A2P8A4B4_9PEZI</name>
<dbReference type="EMBL" id="NHZQ01000067">
    <property type="protein sequence ID" value="PSK55306.1"/>
    <property type="molecule type" value="Genomic_DNA"/>
</dbReference>
<dbReference type="PANTHER" id="PTHR35309">
    <property type="match status" value="1"/>
</dbReference>
<keyword evidence="3" id="KW-1185">Reference proteome</keyword>
<dbReference type="Proteomes" id="UP000243723">
    <property type="component" value="Unassembled WGS sequence"/>
</dbReference>
<dbReference type="OrthoDB" id="5421239at2759"/>
<comment type="caution">
    <text evidence="2">The sequence shown here is derived from an EMBL/GenBank/DDBJ whole genome shotgun (WGS) entry which is preliminary data.</text>
</comment>
<evidence type="ECO:0000313" key="2">
    <source>
        <dbReference type="EMBL" id="PSK55306.1"/>
    </source>
</evidence>
<dbReference type="PANTHER" id="PTHR35309:SF4">
    <property type="entry name" value="TOCOPHEROL CYCLASE"/>
    <property type="match status" value="1"/>
</dbReference>
<reference evidence="2 3" key="1">
    <citation type="submission" date="2017-05" db="EMBL/GenBank/DDBJ databases">
        <title>Draft genome sequence of Elsinoe australis.</title>
        <authorList>
            <person name="Cheng Q."/>
        </authorList>
    </citation>
    <scope>NUCLEOTIDE SEQUENCE [LARGE SCALE GENOMIC DNA]</scope>
    <source>
        <strain evidence="2 3">NL1</strain>
    </source>
</reference>
<feature type="compositionally biased region" description="Low complexity" evidence="1">
    <location>
        <begin position="202"/>
        <end position="214"/>
    </location>
</feature>
<gene>
    <name evidence="2" type="ORF">B9Z65_2695</name>
</gene>
<dbReference type="InterPro" id="IPR025893">
    <property type="entry name" value="Tocopherol_cyclase"/>
</dbReference>
<feature type="region of interest" description="Disordered" evidence="1">
    <location>
        <begin position="189"/>
        <end position="214"/>
    </location>
</feature>
<sequence>MEHFAPHPGSGFEGFYSKFDLPSGARIALIICTVPGAKQKPHKVSFTYVPKTTNEYFQRQLWPGDMEMVKTSDDGSFELRAPGIGYMAVDRNSITSYSIKHEEFTFTGKTTTHLPWSTSTSTPEGPLVYLPLPLHWHVQSLGSQCDFELSIPSFPHVAPEDVSGTATVHQEKNWANSFPSAHIWIQARDGSGPYGTSDPARTSTSTESTVPTSKSSPYRSICIAGGQIIGTEAYLLGYRSTSHPSCTPANPIYELDFRPPFAMRLLGASPSLTVKPRFKDRSFALSARNWFSRIDVEATSDPKTFFPLSSPFADGHRDNFLAQSFRAEIKVRVYEWVWGSRWWDLRGWWTGGGVEGVKGVGKWECKEETVFRDGSLEFGGGYYDWAGSKTKRAR</sequence>
<evidence type="ECO:0000313" key="3">
    <source>
        <dbReference type="Proteomes" id="UP000243723"/>
    </source>
</evidence>